<accession>A0A939MBP2</accession>
<name>A0A939MBP2_9BRAD</name>
<dbReference type="AlphaFoldDB" id="A0A939MBP2"/>
<dbReference type="Proteomes" id="UP000664702">
    <property type="component" value="Chromosome"/>
</dbReference>
<evidence type="ECO:0000313" key="1">
    <source>
        <dbReference type="EMBL" id="MBO1866866.1"/>
    </source>
</evidence>
<organism evidence="1">
    <name type="scientific">Bradyrhizobium barranii subsp. barranii</name>
    <dbReference type="NCBI Taxonomy" id="2823807"/>
    <lineage>
        <taxon>Bacteria</taxon>
        <taxon>Pseudomonadati</taxon>
        <taxon>Pseudomonadota</taxon>
        <taxon>Alphaproteobacteria</taxon>
        <taxon>Hyphomicrobiales</taxon>
        <taxon>Nitrobacteraceae</taxon>
        <taxon>Bradyrhizobium</taxon>
        <taxon>Bradyrhizobium barranii</taxon>
    </lineage>
</organism>
<dbReference type="RefSeq" id="WP_155256390.1">
    <property type="nucleotide sequence ID" value="NZ_CP086136.1"/>
</dbReference>
<dbReference type="KEGG" id="bban:J4G43_038140"/>
<dbReference type="EMBL" id="CP086136">
    <property type="protein sequence ID" value="UEM10432.1"/>
    <property type="molecule type" value="Genomic_DNA"/>
</dbReference>
<proteinExistence type="predicted"/>
<dbReference type="EMBL" id="JAGEMI010000001">
    <property type="protein sequence ID" value="MBO1866866.1"/>
    <property type="molecule type" value="Genomic_DNA"/>
</dbReference>
<reference evidence="1" key="1">
    <citation type="submission" date="2021-03" db="EMBL/GenBank/DDBJ databases">
        <title>Whole Genome Sequence of Bradyrhizobium sp. Strain 144S4.</title>
        <authorList>
            <person name="Bromfield E.S.P."/>
            <person name="Cloutier S."/>
        </authorList>
    </citation>
    <scope>NUCLEOTIDE SEQUENCE [LARGE SCALE GENOMIC DNA]</scope>
    <source>
        <strain evidence="1">144S4</strain>
    </source>
</reference>
<evidence type="ECO:0000313" key="2">
    <source>
        <dbReference type="EMBL" id="UEM10432.1"/>
    </source>
</evidence>
<sequence>MVALDEIERNAAQAQLKRLEGLVEDIRKALGGPSNASEKVAWLRELLAVQGYRVDGH</sequence>
<reference evidence="2 3" key="2">
    <citation type="journal article" date="2022" name="Int. J. Syst. Evol. Microbiol.">
        <title>Strains of Bradyrhizobium barranii sp. nov. associated with legumes native to Canada are symbionts of soybeans and belong to different subspecies (subsp. barranii subsp. nov. and subsp. apii subsp. nov.) and symbiovars (sv. glycinearum and sv. septentrionale).</title>
        <authorList>
            <person name="Bromfield E.S.P."/>
            <person name="Cloutier S."/>
            <person name="Wasai-Hara S."/>
            <person name="Minamisawa K."/>
        </authorList>
    </citation>
    <scope>NUCLEOTIDE SEQUENCE [LARGE SCALE GENOMIC DNA]</scope>
    <source>
        <strain evidence="2 3">144S4</strain>
    </source>
</reference>
<protein>
    <submittedName>
        <fullName evidence="1">Uncharacterized protein</fullName>
    </submittedName>
</protein>
<evidence type="ECO:0000313" key="3">
    <source>
        <dbReference type="Proteomes" id="UP000664702"/>
    </source>
</evidence>
<gene>
    <name evidence="2" type="ORF">J4G43_038140</name>
    <name evidence="1" type="ORF">J4G43_40050</name>
</gene>